<dbReference type="HOGENOM" id="CLU_000288_7_37_1"/>
<evidence type="ECO:0000256" key="3">
    <source>
        <dbReference type="ARBA" id="ARBA00022777"/>
    </source>
</evidence>
<keyword evidence="4" id="KW-0067">ATP-binding</keyword>
<dbReference type="SUPFAM" id="SSF56112">
    <property type="entry name" value="Protein kinase-like (PK-like)"/>
    <property type="match status" value="1"/>
</dbReference>
<dbReference type="Pfam" id="PF00069">
    <property type="entry name" value="Pkinase"/>
    <property type="match status" value="1"/>
</dbReference>
<dbReference type="InterPro" id="IPR011990">
    <property type="entry name" value="TPR-like_helical_dom_sf"/>
</dbReference>
<accession>A0A0C3LY61</accession>
<keyword evidence="5" id="KW-0802">TPR repeat</keyword>
<sequence length="658" mass="74217">MAQMPTDGVTPEPSGIIPTVIERLDRIPKYRIRSRAIRVTAKPSGRGGKAEVVQASFKPNKGGREKRVAVKRLLWSDTTDKEKFSKEFVHEVELLAKLSHKNIVQLIGFIENLKRQKARIVLSWEPNGNVREFLASGQWQIPERISLIKDMFDGLQYLHTCEPPIRHGDLKSLNILVSSSYHAIITDFGSACFVTNNAEWEPNHNTIREAGRIPIAEEASSHHEVTLTASANQLTFTGPHWTLRWAAPEVVMEVERPGLASDIWSAAWVCWEMMTDRVPFEDVNFDPVIVGRVVQGQVPLIHEDAQLAQIIRLCSLMKDCWNIEPDKRPHVFQCCKEVERMPSVPPLGSGTKNPSSQLLLKMAALHYSQNRHEKAAEVLEQIVADTTSTDRQDVARALVWLGAVHRAQCRYPEAEESYMRAQEICAHIGFDLGRANTVDGLGGVYRAQCRYTKAEESYTRAQKIYGRIGDDRGRANTIHGLGHVYRAQCRYPEAEESYKRAHEIYARIGNDLGQANTIWGLGHVYRAQCKYIEAEESYTRAQEIYARIGDDLGRANTIRGLGRVYGAQCRHTEAEESYTRAQEIYARIGDTLGQANTLCCLGDLHRKQACRMEAVLFYNKARDLYSQIANSRGEKFASKRLAVVARESDPPTTPPLIT</sequence>
<evidence type="ECO:0000256" key="4">
    <source>
        <dbReference type="ARBA" id="ARBA00022840"/>
    </source>
</evidence>
<dbReference type="SUPFAM" id="SSF48452">
    <property type="entry name" value="TPR-like"/>
    <property type="match status" value="2"/>
</dbReference>
<dbReference type="Gene3D" id="1.25.40.10">
    <property type="entry name" value="Tetratricopeptide repeat domain"/>
    <property type="match status" value="2"/>
</dbReference>
<dbReference type="PROSITE" id="PS50005">
    <property type="entry name" value="TPR"/>
    <property type="match status" value="1"/>
</dbReference>
<name>A0A0C3LY61_9AGAM</name>
<dbReference type="SMART" id="SM00028">
    <property type="entry name" value="TPR"/>
    <property type="match status" value="6"/>
</dbReference>
<evidence type="ECO:0000313" key="7">
    <source>
        <dbReference type="EMBL" id="KIO26362.1"/>
    </source>
</evidence>
<evidence type="ECO:0000256" key="2">
    <source>
        <dbReference type="ARBA" id="ARBA00022741"/>
    </source>
</evidence>
<dbReference type="Gene3D" id="1.10.510.10">
    <property type="entry name" value="Transferase(Phosphotransferase) domain 1"/>
    <property type="match status" value="1"/>
</dbReference>
<keyword evidence="2" id="KW-0547">Nucleotide-binding</keyword>
<keyword evidence="8" id="KW-1185">Reference proteome</keyword>
<evidence type="ECO:0000313" key="8">
    <source>
        <dbReference type="Proteomes" id="UP000054248"/>
    </source>
</evidence>
<dbReference type="Pfam" id="PF13424">
    <property type="entry name" value="TPR_12"/>
    <property type="match status" value="2"/>
</dbReference>
<dbReference type="OrthoDB" id="621413at2759"/>
<dbReference type="InterPro" id="IPR051681">
    <property type="entry name" value="Ser/Thr_Kinases-Pseudokinases"/>
</dbReference>
<dbReference type="STRING" id="1051891.A0A0C3LY61"/>
<reference evidence="8" key="2">
    <citation type="submission" date="2015-01" db="EMBL/GenBank/DDBJ databases">
        <title>Evolutionary Origins and Diversification of the Mycorrhizal Mutualists.</title>
        <authorList>
            <consortium name="DOE Joint Genome Institute"/>
            <consortium name="Mycorrhizal Genomics Consortium"/>
            <person name="Kohler A."/>
            <person name="Kuo A."/>
            <person name="Nagy L.G."/>
            <person name="Floudas D."/>
            <person name="Copeland A."/>
            <person name="Barry K.W."/>
            <person name="Cichocki N."/>
            <person name="Veneault-Fourrey C."/>
            <person name="LaButti K."/>
            <person name="Lindquist E.A."/>
            <person name="Lipzen A."/>
            <person name="Lundell T."/>
            <person name="Morin E."/>
            <person name="Murat C."/>
            <person name="Riley R."/>
            <person name="Ohm R."/>
            <person name="Sun H."/>
            <person name="Tunlid A."/>
            <person name="Henrissat B."/>
            <person name="Grigoriev I.V."/>
            <person name="Hibbett D.S."/>
            <person name="Martin F."/>
        </authorList>
    </citation>
    <scope>NUCLEOTIDE SEQUENCE [LARGE SCALE GENOMIC DNA]</scope>
    <source>
        <strain evidence="8">MUT 4182</strain>
    </source>
</reference>
<evidence type="ECO:0000259" key="6">
    <source>
        <dbReference type="PROSITE" id="PS50011"/>
    </source>
</evidence>
<evidence type="ECO:0000256" key="5">
    <source>
        <dbReference type="PROSITE-ProRule" id="PRU00339"/>
    </source>
</evidence>
<dbReference type="PANTHER" id="PTHR44329:SF288">
    <property type="entry name" value="MITOGEN-ACTIVATED PROTEIN KINASE KINASE KINASE 20"/>
    <property type="match status" value="1"/>
</dbReference>
<reference evidence="7 8" key="1">
    <citation type="submission" date="2014-04" db="EMBL/GenBank/DDBJ databases">
        <authorList>
            <consortium name="DOE Joint Genome Institute"/>
            <person name="Kuo A."/>
            <person name="Girlanda M."/>
            <person name="Perotto S."/>
            <person name="Kohler A."/>
            <person name="Nagy L.G."/>
            <person name="Floudas D."/>
            <person name="Copeland A."/>
            <person name="Barry K.W."/>
            <person name="Cichocki N."/>
            <person name="Veneault-Fourrey C."/>
            <person name="LaButti K."/>
            <person name="Lindquist E.A."/>
            <person name="Lipzen A."/>
            <person name="Lundell T."/>
            <person name="Morin E."/>
            <person name="Murat C."/>
            <person name="Sun H."/>
            <person name="Tunlid A."/>
            <person name="Henrissat B."/>
            <person name="Grigoriev I.V."/>
            <person name="Hibbett D.S."/>
            <person name="Martin F."/>
            <person name="Nordberg H.P."/>
            <person name="Cantor M.N."/>
            <person name="Hua S.X."/>
        </authorList>
    </citation>
    <scope>NUCLEOTIDE SEQUENCE [LARGE SCALE GENOMIC DNA]</scope>
    <source>
        <strain evidence="7 8">MUT 4182</strain>
    </source>
</reference>
<dbReference type="InterPro" id="IPR011009">
    <property type="entry name" value="Kinase-like_dom_sf"/>
</dbReference>
<gene>
    <name evidence="7" type="ORF">M407DRAFT_24328</name>
</gene>
<dbReference type="PROSITE" id="PS00108">
    <property type="entry name" value="PROTEIN_KINASE_ST"/>
    <property type="match status" value="1"/>
</dbReference>
<keyword evidence="3" id="KW-0418">Kinase</keyword>
<dbReference type="PANTHER" id="PTHR44329">
    <property type="entry name" value="SERINE/THREONINE-PROTEIN KINASE TNNI3K-RELATED"/>
    <property type="match status" value="1"/>
</dbReference>
<feature type="domain" description="Protein kinase" evidence="6">
    <location>
        <begin position="38"/>
        <end position="344"/>
    </location>
</feature>
<dbReference type="GO" id="GO:0004674">
    <property type="term" value="F:protein serine/threonine kinase activity"/>
    <property type="evidence" value="ECO:0007669"/>
    <property type="project" value="TreeGrafter"/>
</dbReference>
<keyword evidence="1" id="KW-0808">Transferase</keyword>
<dbReference type="Proteomes" id="UP000054248">
    <property type="component" value="Unassembled WGS sequence"/>
</dbReference>
<dbReference type="InterPro" id="IPR000719">
    <property type="entry name" value="Prot_kinase_dom"/>
</dbReference>
<dbReference type="PROSITE" id="PS50011">
    <property type="entry name" value="PROTEIN_KINASE_DOM"/>
    <property type="match status" value="1"/>
</dbReference>
<feature type="repeat" description="TPR" evidence="5">
    <location>
        <begin position="475"/>
        <end position="508"/>
    </location>
</feature>
<dbReference type="EMBL" id="KN823025">
    <property type="protein sequence ID" value="KIO26362.1"/>
    <property type="molecule type" value="Genomic_DNA"/>
</dbReference>
<dbReference type="InterPro" id="IPR019734">
    <property type="entry name" value="TPR_rpt"/>
</dbReference>
<dbReference type="GO" id="GO:0005524">
    <property type="term" value="F:ATP binding"/>
    <property type="evidence" value="ECO:0007669"/>
    <property type="project" value="UniProtKB-KW"/>
</dbReference>
<dbReference type="AlphaFoldDB" id="A0A0C3LY61"/>
<dbReference type="InterPro" id="IPR008271">
    <property type="entry name" value="Ser/Thr_kinase_AS"/>
</dbReference>
<protein>
    <recommendedName>
        <fullName evidence="6">Protein kinase domain-containing protein</fullName>
    </recommendedName>
</protein>
<dbReference type="SMART" id="SM00220">
    <property type="entry name" value="S_TKc"/>
    <property type="match status" value="1"/>
</dbReference>
<organism evidence="7 8">
    <name type="scientific">Tulasnella calospora MUT 4182</name>
    <dbReference type="NCBI Taxonomy" id="1051891"/>
    <lineage>
        <taxon>Eukaryota</taxon>
        <taxon>Fungi</taxon>
        <taxon>Dikarya</taxon>
        <taxon>Basidiomycota</taxon>
        <taxon>Agaricomycotina</taxon>
        <taxon>Agaricomycetes</taxon>
        <taxon>Cantharellales</taxon>
        <taxon>Tulasnellaceae</taxon>
        <taxon>Tulasnella</taxon>
    </lineage>
</organism>
<evidence type="ECO:0000256" key="1">
    <source>
        <dbReference type="ARBA" id="ARBA00022679"/>
    </source>
</evidence>
<proteinExistence type="predicted"/>